<dbReference type="EMBL" id="CACRTO010000049">
    <property type="protein sequence ID" value="VYU67789.1"/>
    <property type="molecule type" value="Genomic_DNA"/>
</dbReference>
<accession>A0A6N3GVK1</accession>
<name>A0A6N3GVK1_9CLOT</name>
<proteinExistence type="predicted"/>
<gene>
    <name evidence="2" type="ORF">CTLFYP3_00101</name>
</gene>
<protein>
    <recommendedName>
        <fullName evidence="3">DUF1634 domain-containing protein</fullName>
    </recommendedName>
</protein>
<keyword evidence="1" id="KW-0812">Transmembrane</keyword>
<evidence type="ECO:0000256" key="1">
    <source>
        <dbReference type="SAM" id="Phobius"/>
    </source>
</evidence>
<reference evidence="2" key="1">
    <citation type="submission" date="2019-11" db="EMBL/GenBank/DDBJ databases">
        <authorList>
            <person name="Feng L."/>
        </authorList>
    </citation>
    <scope>NUCLEOTIDE SEQUENCE</scope>
    <source>
        <strain evidence="2">CTertiumLFYP3</strain>
    </source>
</reference>
<sequence length="95" mass="10886">MKKFGLKDWLTLICTLSAIVTSAIIVLTFLTTYHFMNSMQIFNSYQPLQIGLSITMALWAIRFSLYKVGKEKYIYSSICLVISVVSMIFTLNMVK</sequence>
<organism evidence="2">
    <name type="scientific">Clostridium tertium</name>
    <dbReference type="NCBI Taxonomy" id="1559"/>
    <lineage>
        <taxon>Bacteria</taxon>
        <taxon>Bacillati</taxon>
        <taxon>Bacillota</taxon>
        <taxon>Clostridia</taxon>
        <taxon>Eubacteriales</taxon>
        <taxon>Clostridiaceae</taxon>
        <taxon>Clostridium</taxon>
    </lineage>
</organism>
<keyword evidence="1" id="KW-0472">Membrane</keyword>
<dbReference type="AlphaFoldDB" id="A0A6N3GVK1"/>
<feature type="transmembrane region" description="Helical" evidence="1">
    <location>
        <begin position="12"/>
        <end position="36"/>
    </location>
</feature>
<keyword evidence="1" id="KW-1133">Transmembrane helix</keyword>
<evidence type="ECO:0008006" key="3">
    <source>
        <dbReference type="Google" id="ProtNLM"/>
    </source>
</evidence>
<evidence type="ECO:0000313" key="2">
    <source>
        <dbReference type="EMBL" id="VYU67789.1"/>
    </source>
</evidence>
<dbReference type="RefSeq" id="WP_156627890.1">
    <property type="nucleotide sequence ID" value="NZ_CACRTO010000049.1"/>
</dbReference>
<feature type="transmembrane region" description="Helical" evidence="1">
    <location>
        <begin position="48"/>
        <end position="66"/>
    </location>
</feature>
<feature type="transmembrane region" description="Helical" evidence="1">
    <location>
        <begin position="73"/>
        <end position="94"/>
    </location>
</feature>